<dbReference type="Proteomes" id="UP000678393">
    <property type="component" value="Unassembled WGS sequence"/>
</dbReference>
<keyword evidence="1" id="KW-0472">Membrane</keyword>
<keyword evidence="1" id="KW-1133">Transmembrane helix</keyword>
<feature type="transmembrane region" description="Helical" evidence="1">
    <location>
        <begin position="55"/>
        <end position="75"/>
    </location>
</feature>
<sequence length="179" mass="19589">SVTFDASEFPQEINFSGAGEVRIQGKKLLGHQLLALFVKRFHHVRRSKKGFLSEILLPAGFVCLAMVFALITPPFSEEPALELQPWMYEPKKGDSSLFTFYSNDQTSHPTSAAMEASLLKVPYYGCRCMNSSLYTISGKSCAVDTGGLSWTSRPSLTGNISIDSPACSCETGFQQCPDS</sequence>
<proteinExistence type="predicted"/>
<accession>A0A8S3ZQ67</accession>
<evidence type="ECO:0000313" key="2">
    <source>
        <dbReference type="EMBL" id="CAG5131579.1"/>
    </source>
</evidence>
<name>A0A8S3ZQ67_9EUPU</name>
<protein>
    <submittedName>
        <fullName evidence="2">Uncharacterized protein</fullName>
    </submittedName>
</protein>
<keyword evidence="1" id="KW-0812">Transmembrane</keyword>
<evidence type="ECO:0000256" key="1">
    <source>
        <dbReference type="SAM" id="Phobius"/>
    </source>
</evidence>
<organism evidence="2 3">
    <name type="scientific">Candidula unifasciata</name>
    <dbReference type="NCBI Taxonomy" id="100452"/>
    <lineage>
        <taxon>Eukaryota</taxon>
        <taxon>Metazoa</taxon>
        <taxon>Spiralia</taxon>
        <taxon>Lophotrochozoa</taxon>
        <taxon>Mollusca</taxon>
        <taxon>Gastropoda</taxon>
        <taxon>Heterobranchia</taxon>
        <taxon>Euthyneura</taxon>
        <taxon>Panpulmonata</taxon>
        <taxon>Eupulmonata</taxon>
        <taxon>Stylommatophora</taxon>
        <taxon>Helicina</taxon>
        <taxon>Helicoidea</taxon>
        <taxon>Geomitridae</taxon>
        <taxon>Candidula</taxon>
    </lineage>
</organism>
<dbReference type="EMBL" id="CAJHNH020004757">
    <property type="protein sequence ID" value="CAG5131579.1"/>
    <property type="molecule type" value="Genomic_DNA"/>
</dbReference>
<keyword evidence="3" id="KW-1185">Reference proteome</keyword>
<dbReference type="AlphaFoldDB" id="A0A8S3ZQ67"/>
<feature type="non-terminal residue" evidence="2">
    <location>
        <position position="1"/>
    </location>
</feature>
<reference evidence="2" key="1">
    <citation type="submission" date="2021-04" db="EMBL/GenBank/DDBJ databases">
        <authorList>
            <consortium name="Molecular Ecology Group"/>
        </authorList>
    </citation>
    <scope>NUCLEOTIDE SEQUENCE</scope>
</reference>
<dbReference type="OrthoDB" id="10255969at2759"/>
<evidence type="ECO:0000313" key="3">
    <source>
        <dbReference type="Proteomes" id="UP000678393"/>
    </source>
</evidence>
<feature type="non-terminal residue" evidence="2">
    <location>
        <position position="179"/>
    </location>
</feature>
<gene>
    <name evidence="2" type="ORF">CUNI_LOCUS17137</name>
</gene>
<comment type="caution">
    <text evidence="2">The sequence shown here is derived from an EMBL/GenBank/DDBJ whole genome shotgun (WGS) entry which is preliminary data.</text>
</comment>